<evidence type="ECO:0000313" key="2">
    <source>
        <dbReference type="EMBL" id="KAJ7775978.1"/>
    </source>
</evidence>
<keyword evidence="1" id="KW-0732">Signal</keyword>
<feature type="chain" id="PRO_5041926207" description="Secreted protein" evidence="1">
    <location>
        <begin position="25"/>
        <end position="70"/>
    </location>
</feature>
<keyword evidence="3" id="KW-1185">Reference proteome</keyword>
<feature type="signal peptide" evidence="1">
    <location>
        <begin position="1"/>
        <end position="24"/>
    </location>
</feature>
<sequence>MPLAGVRVHLSFLALENAAGTAVAASIGSQRIPRCPKLRDPVERVRVVGCAAEQRESCHDVATETVRWQW</sequence>
<comment type="caution">
    <text evidence="2">The sequence shown here is derived from an EMBL/GenBank/DDBJ whole genome shotgun (WGS) entry which is preliminary data.</text>
</comment>
<protein>
    <recommendedName>
        <fullName evidence="4">Secreted protein</fullName>
    </recommendedName>
</protein>
<reference evidence="2" key="1">
    <citation type="submission" date="2023-03" db="EMBL/GenBank/DDBJ databases">
        <title>Massive genome expansion in bonnet fungi (Mycena s.s.) driven by repeated elements and novel gene families across ecological guilds.</title>
        <authorList>
            <consortium name="Lawrence Berkeley National Laboratory"/>
            <person name="Harder C.B."/>
            <person name="Miyauchi S."/>
            <person name="Viragh M."/>
            <person name="Kuo A."/>
            <person name="Thoen E."/>
            <person name="Andreopoulos B."/>
            <person name="Lu D."/>
            <person name="Skrede I."/>
            <person name="Drula E."/>
            <person name="Henrissat B."/>
            <person name="Morin E."/>
            <person name="Kohler A."/>
            <person name="Barry K."/>
            <person name="LaButti K."/>
            <person name="Morin E."/>
            <person name="Salamov A."/>
            <person name="Lipzen A."/>
            <person name="Mereny Z."/>
            <person name="Hegedus B."/>
            <person name="Baldrian P."/>
            <person name="Stursova M."/>
            <person name="Weitz H."/>
            <person name="Taylor A."/>
            <person name="Grigoriev I.V."/>
            <person name="Nagy L.G."/>
            <person name="Martin F."/>
            <person name="Kauserud H."/>
        </authorList>
    </citation>
    <scope>NUCLEOTIDE SEQUENCE</scope>
    <source>
        <strain evidence="2">CBHHK188m</strain>
    </source>
</reference>
<name>A0AAD7K2Z3_9AGAR</name>
<dbReference type="AlphaFoldDB" id="A0AAD7K2Z3"/>
<gene>
    <name evidence="2" type="ORF">DFH07DRAFT_798945</name>
</gene>
<evidence type="ECO:0000313" key="3">
    <source>
        <dbReference type="Proteomes" id="UP001215280"/>
    </source>
</evidence>
<dbReference type="Proteomes" id="UP001215280">
    <property type="component" value="Unassembled WGS sequence"/>
</dbReference>
<accession>A0AAD7K2Z3</accession>
<evidence type="ECO:0008006" key="4">
    <source>
        <dbReference type="Google" id="ProtNLM"/>
    </source>
</evidence>
<dbReference type="EMBL" id="JARJLG010000013">
    <property type="protein sequence ID" value="KAJ7775978.1"/>
    <property type="molecule type" value="Genomic_DNA"/>
</dbReference>
<evidence type="ECO:0000256" key="1">
    <source>
        <dbReference type="SAM" id="SignalP"/>
    </source>
</evidence>
<organism evidence="2 3">
    <name type="scientific">Mycena maculata</name>
    <dbReference type="NCBI Taxonomy" id="230809"/>
    <lineage>
        <taxon>Eukaryota</taxon>
        <taxon>Fungi</taxon>
        <taxon>Dikarya</taxon>
        <taxon>Basidiomycota</taxon>
        <taxon>Agaricomycotina</taxon>
        <taxon>Agaricomycetes</taxon>
        <taxon>Agaricomycetidae</taxon>
        <taxon>Agaricales</taxon>
        <taxon>Marasmiineae</taxon>
        <taxon>Mycenaceae</taxon>
        <taxon>Mycena</taxon>
    </lineage>
</organism>
<proteinExistence type="predicted"/>